<keyword evidence="4" id="KW-1185">Reference proteome</keyword>
<keyword evidence="1" id="KW-0051">Antiviral defense</keyword>
<protein>
    <submittedName>
        <fullName evidence="3">CRISPR-associated protein Csx10</fullName>
    </submittedName>
</protein>
<dbReference type="OrthoDB" id="482771at2"/>
<dbReference type="RefSeq" id="WP_132770408.1">
    <property type="nucleotide sequence ID" value="NZ_SMAB01000024.1"/>
</dbReference>
<dbReference type="GO" id="GO:0051607">
    <property type="term" value="P:defense response to virus"/>
    <property type="evidence" value="ECO:0007669"/>
    <property type="project" value="UniProtKB-KW"/>
</dbReference>
<evidence type="ECO:0000259" key="2">
    <source>
        <dbReference type="Pfam" id="PF03787"/>
    </source>
</evidence>
<dbReference type="Pfam" id="PF03787">
    <property type="entry name" value="RAMPs"/>
    <property type="match status" value="1"/>
</dbReference>
<dbReference type="EMBL" id="SMAB01000024">
    <property type="protein sequence ID" value="TCS78934.1"/>
    <property type="molecule type" value="Genomic_DNA"/>
</dbReference>
<sequence>MTRYITFEIKTLEDIKMGSQGSQIDNQYALSYIAGSTIRGAFIHQYLKRYPELDISKNEQARKMLLSGGMKFLNAYPAQNDKRTFPFPVCFYTDKETLKKFDGTGVLEVLNEFMDPICEDDKRFGLGEFCIFDEERIQLISVEKVFHLHINKREEKENLFRYEAIKQGQTFIGVIAVETEFFDQIDEIVQLMDQQIFYLGGSKGSGYGKCLIKNVTLVDKNPELINEVDEEMFFGEFFIYVMSDIISRDGNGQIISYIDEAYLKDHLELESVQLQQSSIQTRVSSGYNNHWGTRLPQNIAIKAGSIFKYKYQGELKKKRMEQLMDHGIGDRREEGFGRIVILDSLLGSEIELIHEKNHITFDSSLVTQQDQHQLKMILTDIYQQIVEKERPLKVLELNEKTKWDPLKRSSSQIGKLLELSINLQSVQPEEGKKQFLEYFNHLEKKANSTKAFFKLKDVKVNENNIVDYLREFIHHLDDIELFKRNYLITRKQIKLGNIEPELSKKYVYKSNLKFLEDYFRLGLREVRKGE</sequence>
<evidence type="ECO:0000313" key="3">
    <source>
        <dbReference type="EMBL" id="TCS78934.1"/>
    </source>
</evidence>
<name>A0A4R3K7K6_9BACI</name>
<dbReference type="AlphaFoldDB" id="A0A4R3K7K6"/>
<evidence type="ECO:0000313" key="4">
    <source>
        <dbReference type="Proteomes" id="UP000295788"/>
    </source>
</evidence>
<evidence type="ECO:0000256" key="1">
    <source>
        <dbReference type="ARBA" id="ARBA00023118"/>
    </source>
</evidence>
<dbReference type="Proteomes" id="UP000295788">
    <property type="component" value="Unassembled WGS sequence"/>
</dbReference>
<organism evidence="3 4">
    <name type="scientific">Tepidibacillus fermentans</name>
    <dbReference type="NCBI Taxonomy" id="1281767"/>
    <lineage>
        <taxon>Bacteria</taxon>
        <taxon>Bacillati</taxon>
        <taxon>Bacillota</taxon>
        <taxon>Bacilli</taxon>
        <taxon>Bacillales</taxon>
        <taxon>Bacillaceae</taxon>
        <taxon>Tepidibacillus</taxon>
    </lineage>
</organism>
<proteinExistence type="predicted"/>
<gene>
    <name evidence="3" type="ORF">EDD72_12413</name>
</gene>
<comment type="caution">
    <text evidence="3">The sequence shown here is derived from an EMBL/GenBank/DDBJ whole genome shotgun (WGS) entry which is preliminary data.</text>
</comment>
<dbReference type="InterPro" id="IPR005537">
    <property type="entry name" value="RAMP_III_fam"/>
</dbReference>
<feature type="domain" description="CRISPR type III-associated protein" evidence="2">
    <location>
        <begin position="8"/>
        <end position="210"/>
    </location>
</feature>
<reference evidence="3 4" key="1">
    <citation type="submission" date="2019-03" db="EMBL/GenBank/DDBJ databases">
        <title>Genomic Encyclopedia of Type Strains, Phase IV (KMG-IV): sequencing the most valuable type-strain genomes for metagenomic binning, comparative biology and taxonomic classification.</title>
        <authorList>
            <person name="Goeker M."/>
        </authorList>
    </citation>
    <scope>NUCLEOTIDE SEQUENCE [LARGE SCALE GENOMIC DNA]</scope>
    <source>
        <strain evidence="3 4">DSM 23802</strain>
    </source>
</reference>
<accession>A0A4R3K7K6</accession>